<dbReference type="SUPFAM" id="SSF50494">
    <property type="entry name" value="Trypsin-like serine proteases"/>
    <property type="match status" value="1"/>
</dbReference>
<dbReference type="AlphaFoldDB" id="A0A7G7YR83"/>
<keyword evidence="6" id="KW-1185">Reference proteome</keyword>
<dbReference type="Proteomes" id="UP000515275">
    <property type="component" value="Chromosome"/>
</dbReference>
<organism evidence="5 6">
    <name type="scientific">Corynebacterium anserum</name>
    <dbReference type="NCBI Taxonomy" id="2684406"/>
    <lineage>
        <taxon>Bacteria</taxon>
        <taxon>Bacillati</taxon>
        <taxon>Actinomycetota</taxon>
        <taxon>Actinomycetes</taxon>
        <taxon>Mycobacteriales</taxon>
        <taxon>Corynebacteriaceae</taxon>
        <taxon>Corynebacterium</taxon>
    </lineage>
</organism>
<dbReference type="PANTHER" id="PTHR43343">
    <property type="entry name" value="PEPTIDASE S12"/>
    <property type="match status" value="1"/>
</dbReference>
<dbReference type="GO" id="GO:0004252">
    <property type="term" value="F:serine-type endopeptidase activity"/>
    <property type="evidence" value="ECO:0007669"/>
    <property type="project" value="InterPro"/>
</dbReference>
<dbReference type="PROSITE" id="PS50106">
    <property type="entry name" value="PDZ"/>
    <property type="match status" value="1"/>
</dbReference>
<reference evidence="5 6" key="1">
    <citation type="submission" date="2019-12" db="EMBL/GenBank/DDBJ databases">
        <title>Corynebacterium sp. nov., isolated from feces of the Anser Albifrons in China.</title>
        <authorList>
            <person name="Liu Q."/>
        </authorList>
    </citation>
    <scope>NUCLEOTIDE SEQUENCE [LARGE SCALE GENOMIC DNA]</scope>
    <source>
        <strain evidence="5 6">23H37-10</strain>
    </source>
</reference>
<dbReference type="Gene3D" id="2.30.42.10">
    <property type="match status" value="1"/>
</dbReference>
<dbReference type="InterPro" id="IPR001940">
    <property type="entry name" value="Peptidase_S1C"/>
</dbReference>
<comment type="similarity">
    <text evidence="1">Belongs to the peptidase S1C family.</text>
</comment>
<evidence type="ECO:0000313" key="5">
    <source>
        <dbReference type="EMBL" id="QNH97003.1"/>
    </source>
</evidence>
<feature type="compositionally biased region" description="Polar residues" evidence="4">
    <location>
        <begin position="36"/>
        <end position="65"/>
    </location>
</feature>
<dbReference type="InterPro" id="IPR001478">
    <property type="entry name" value="PDZ"/>
</dbReference>
<proteinExistence type="inferred from homology"/>
<dbReference type="SUPFAM" id="SSF50156">
    <property type="entry name" value="PDZ domain-like"/>
    <property type="match status" value="1"/>
</dbReference>
<evidence type="ECO:0000256" key="1">
    <source>
        <dbReference type="ARBA" id="ARBA00010541"/>
    </source>
</evidence>
<dbReference type="Pfam" id="PF13180">
    <property type="entry name" value="PDZ_2"/>
    <property type="match status" value="1"/>
</dbReference>
<evidence type="ECO:0000256" key="2">
    <source>
        <dbReference type="ARBA" id="ARBA00022670"/>
    </source>
</evidence>
<keyword evidence="2" id="KW-0645">Protease</keyword>
<sequence>MNEGANDQNSRNLQWNKHSSDSVYPDSHGAQRGNVPGQQTPQIGPNAGQGTVPNNAQTPPQKSNGQKPPQNNNAQTPPQNSYVQPQSPHSDGALNPGQATPAGQDGVAYDHNGNPLQPQGEGKTSKRWSTPAVAALLLVGVVVASATTTVVMNHGNDSSVISENATTSFDTKSDNAEAKAVQPGSTEDVAKRVLPSVVSIKVESGRSSGEGSGSVFSSDGLIVTNNHVVSGAERGGNIQVVLYDGRTLKARVVATDPQTDIAVIKAEGVSDLQPIQLGDSDALNVGEDVVAVGSPLGLASTVTTGIVSAKNRPVQASGEDGGEASLIDAIQTDAAINPGNSGGALVDMEGKLVGIPSVIATMGGSMGQQSGSIGLGFAIPVNQAQRIVQELIDKGKAEHPIIGAKVNTASDVIGAEIVDVSDGSPAADAGLKRGDVVVKVNDRPVDSGVGLIAAIRSHKVGDKVSLAVRDGENGPERTVEMTLAAE</sequence>
<evidence type="ECO:0000256" key="3">
    <source>
        <dbReference type="ARBA" id="ARBA00022801"/>
    </source>
</evidence>
<gene>
    <name evidence="5" type="ORF">GP473_06840</name>
</gene>
<accession>A0A7G7YR83</accession>
<dbReference type="KEGG" id="cans:GP473_06840"/>
<dbReference type="InterPro" id="IPR009003">
    <property type="entry name" value="Peptidase_S1_PA"/>
</dbReference>
<name>A0A7G7YR83_9CORY</name>
<dbReference type="SMART" id="SM00228">
    <property type="entry name" value="PDZ"/>
    <property type="match status" value="1"/>
</dbReference>
<feature type="region of interest" description="Disordered" evidence="4">
    <location>
        <begin position="1"/>
        <end position="127"/>
    </location>
</feature>
<feature type="compositionally biased region" description="Low complexity" evidence="4">
    <location>
        <begin position="66"/>
        <end position="80"/>
    </location>
</feature>
<dbReference type="PANTHER" id="PTHR43343:SF3">
    <property type="entry name" value="PROTEASE DO-LIKE 8, CHLOROPLASTIC"/>
    <property type="match status" value="1"/>
</dbReference>
<dbReference type="Gene3D" id="2.40.10.10">
    <property type="entry name" value="Trypsin-like serine proteases"/>
    <property type="match status" value="2"/>
</dbReference>
<feature type="compositionally biased region" description="Polar residues" evidence="4">
    <location>
        <begin position="1"/>
        <end position="17"/>
    </location>
</feature>
<protein>
    <submittedName>
        <fullName evidence="5">PDZ domain-containing protein</fullName>
    </submittedName>
</protein>
<dbReference type="Pfam" id="PF13365">
    <property type="entry name" value="Trypsin_2"/>
    <property type="match status" value="1"/>
</dbReference>
<dbReference type="EMBL" id="CP046883">
    <property type="protein sequence ID" value="QNH97003.1"/>
    <property type="molecule type" value="Genomic_DNA"/>
</dbReference>
<dbReference type="InterPro" id="IPR051201">
    <property type="entry name" value="Chloro_Bact_Ser_Proteases"/>
</dbReference>
<evidence type="ECO:0000256" key="4">
    <source>
        <dbReference type="SAM" id="MobiDB-lite"/>
    </source>
</evidence>
<dbReference type="InterPro" id="IPR043504">
    <property type="entry name" value="Peptidase_S1_PA_chymotrypsin"/>
</dbReference>
<dbReference type="InterPro" id="IPR036034">
    <property type="entry name" value="PDZ_sf"/>
</dbReference>
<dbReference type="GO" id="GO:0006508">
    <property type="term" value="P:proteolysis"/>
    <property type="evidence" value="ECO:0007669"/>
    <property type="project" value="UniProtKB-KW"/>
</dbReference>
<keyword evidence="3" id="KW-0378">Hydrolase</keyword>
<dbReference type="PRINTS" id="PR00834">
    <property type="entry name" value="PROTEASES2C"/>
</dbReference>
<evidence type="ECO:0000313" key="6">
    <source>
        <dbReference type="Proteomes" id="UP000515275"/>
    </source>
</evidence>